<dbReference type="AlphaFoldDB" id="A0A2C6KZ61"/>
<proteinExistence type="predicted"/>
<evidence type="ECO:0000313" key="2">
    <source>
        <dbReference type="Proteomes" id="UP000221165"/>
    </source>
</evidence>
<protein>
    <submittedName>
        <fullName evidence="1">Uncharacterized protein</fullName>
    </submittedName>
</protein>
<accession>A0A2C6KZ61</accession>
<sequence>RTSMRGHGSWESIVIIIPANPFDGSGPHPSGFVRGKTPTRLPADVGNNCRTPGFSVFPSVRNRGVFC</sequence>
<evidence type="ECO:0000313" key="1">
    <source>
        <dbReference type="EMBL" id="PHJ21348.1"/>
    </source>
</evidence>
<dbReference type="GeneID" id="94428208"/>
<reference evidence="1 2" key="1">
    <citation type="journal article" date="2017" name="Int. J. Parasitol.">
        <title>The genome of the protozoan parasite Cystoisospora suis and a reverse vaccinology approach to identify vaccine candidates.</title>
        <authorList>
            <person name="Palmieri N."/>
            <person name="Shrestha A."/>
            <person name="Ruttkowski B."/>
            <person name="Beck T."/>
            <person name="Vogl C."/>
            <person name="Tomley F."/>
            <person name="Blake D.P."/>
            <person name="Joachim A."/>
        </authorList>
    </citation>
    <scope>NUCLEOTIDE SEQUENCE [LARGE SCALE GENOMIC DNA]</scope>
    <source>
        <strain evidence="1 2">Wien I</strain>
    </source>
</reference>
<feature type="non-terminal residue" evidence="1">
    <location>
        <position position="1"/>
    </location>
</feature>
<keyword evidence="2" id="KW-1185">Reference proteome</keyword>
<organism evidence="1 2">
    <name type="scientific">Cystoisospora suis</name>
    <dbReference type="NCBI Taxonomy" id="483139"/>
    <lineage>
        <taxon>Eukaryota</taxon>
        <taxon>Sar</taxon>
        <taxon>Alveolata</taxon>
        <taxon>Apicomplexa</taxon>
        <taxon>Conoidasida</taxon>
        <taxon>Coccidia</taxon>
        <taxon>Eucoccidiorida</taxon>
        <taxon>Eimeriorina</taxon>
        <taxon>Sarcocystidae</taxon>
        <taxon>Cystoisospora</taxon>
    </lineage>
</organism>
<dbReference type="Proteomes" id="UP000221165">
    <property type="component" value="Unassembled WGS sequence"/>
</dbReference>
<gene>
    <name evidence="1" type="ORF">CSUI_004813</name>
</gene>
<dbReference type="RefSeq" id="XP_067923031.1">
    <property type="nucleotide sequence ID" value="XM_068064997.1"/>
</dbReference>
<comment type="caution">
    <text evidence="1">The sequence shown here is derived from an EMBL/GenBank/DDBJ whole genome shotgun (WGS) entry which is preliminary data.</text>
</comment>
<dbReference type="VEuPathDB" id="ToxoDB:CSUI_004813"/>
<name>A0A2C6KZ61_9APIC</name>
<dbReference type="EMBL" id="MIGC01002284">
    <property type="protein sequence ID" value="PHJ21348.1"/>
    <property type="molecule type" value="Genomic_DNA"/>
</dbReference>